<feature type="transmembrane region" description="Helical" evidence="1">
    <location>
        <begin position="226"/>
        <end position="250"/>
    </location>
</feature>
<reference evidence="4" key="1">
    <citation type="submission" date="2012-12" db="EMBL/GenBank/DDBJ databases">
        <authorList>
            <person name="Hellsten U."/>
            <person name="Grimwood J."/>
            <person name="Chapman J.A."/>
            <person name="Shapiro H."/>
            <person name="Aerts A."/>
            <person name="Otillar R.P."/>
            <person name="Terry A.Y."/>
            <person name="Boore J.L."/>
            <person name="Simakov O."/>
            <person name="Marletaz F."/>
            <person name="Cho S.-J."/>
            <person name="Edsinger-Gonzales E."/>
            <person name="Havlak P."/>
            <person name="Kuo D.-H."/>
            <person name="Larsson T."/>
            <person name="Lv J."/>
            <person name="Arendt D."/>
            <person name="Savage R."/>
            <person name="Osoegawa K."/>
            <person name="de Jong P."/>
            <person name="Lindberg D.R."/>
            <person name="Seaver E.C."/>
            <person name="Weisblat D.A."/>
            <person name="Putnam N.H."/>
            <person name="Grigoriev I.V."/>
            <person name="Rokhsar D.S."/>
        </authorList>
    </citation>
    <scope>NUCLEOTIDE SEQUENCE</scope>
    <source>
        <strain evidence="4">I ESC-2004</strain>
    </source>
</reference>
<evidence type="ECO:0000313" key="4">
    <source>
        <dbReference type="Proteomes" id="UP000014760"/>
    </source>
</evidence>
<reference evidence="2 4" key="2">
    <citation type="journal article" date="2013" name="Nature">
        <title>Insights into bilaterian evolution from three spiralian genomes.</title>
        <authorList>
            <person name="Simakov O."/>
            <person name="Marletaz F."/>
            <person name="Cho S.J."/>
            <person name="Edsinger-Gonzales E."/>
            <person name="Havlak P."/>
            <person name="Hellsten U."/>
            <person name="Kuo D.H."/>
            <person name="Larsson T."/>
            <person name="Lv J."/>
            <person name="Arendt D."/>
            <person name="Savage R."/>
            <person name="Osoegawa K."/>
            <person name="de Jong P."/>
            <person name="Grimwood J."/>
            <person name="Chapman J.A."/>
            <person name="Shapiro H."/>
            <person name="Aerts A."/>
            <person name="Otillar R.P."/>
            <person name="Terry A.Y."/>
            <person name="Boore J.L."/>
            <person name="Grigoriev I.V."/>
            <person name="Lindberg D.R."/>
            <person name="Seaver E.C."/>
            <person name="Weisblat D.A."/>
            <person name="Putnam N.H."/>
            <person name="Rokhsar D.S."/>
        </authorList>
    </citation>
    <scope>NUCLEOTIDE SEQUENCE</scope>
    <source>
        <strain evidence="2 4">I ESC-2004</strain>
    </source>
</reference>
<dbReference type="AlphaFoldDB" id="R7UKB0"/>
<gene>
    <name evidence="2" type="ORF">CAPTEDRAFT_195842</name>
</gene>
<feature type="transmembrane region" description="Helical" evidence="1">
    <location>
        <begin position="161"/>
        <end position="181"/>
    </location>
</feature>
<accession>R7UKB0</accession>
<keyword evidence="1" id="KW-0812">Transmembrane</keyword>
<evidence type="ECO:0000313" key="3">
    <source>
        <dbReference type="EnsemblMetazoa" id="CapteP195842"/>
    </source>
</evidence>
<keyword evidence="1" id="KW-0472">Membrane</keyword>
<keyword evidence="1" id="KW-1133">Transmembrane helix</keyword>
<evidence type="ECO:0000313" key="2">
    <source>
        <dbReference type="EMBL" id="ELU03717.1"/>
    </source>
</evidence>
<dbReference type="Proteomes" id="UP000014760">
    <property type="component" value="Unassembled WGS sequence"/>
</dbReference>
<evidence type="ECO:0000256" key="1">
    <source>
        <dbReference type="SAM" id="Phobius"/>
    </source>
</evidence>
<organism evidence="2">
    <name type="scientific">Capitella teleta</name>
    <name type="common">Polychaete worm</name>
    <dbReference type="NCBI Taxonomy" id="283909"/>
    <lineage>
        <taxon>Eukaryota</taxon>
        <taxon>Metazoa</taxon>
        <taxon>Spiralia</taxon>
        <taxon>Lophotrochozoa</taxon>
        <taxon>Annelida</taxon>
        <taxon>Polychaeta</taxon>
        <taxon>Sedentaria</taxon>
        <taxon>Scolecida</taxon>
        <taxon>Capitellidae</taxon>
        <taxon>Capitella</taxon>
    </lineage>
</organism>
<protein>
    <submittedName>
        <fullName evidence="2 3">Uncharacterized protein</fullName>
    </submittedName>
</protein>
<dbReference type="HOGENOM" id="CLU_772195_0_0_1"/>
<name>R7UKB0_CAPTE</name>
<sequence length="359" mass="39305">MASSIYLDILQLLFGWGVLLAATASLSLVPNAGLLWKLTDGVASNSTSVSTSASVIFGAWVLAEFMLLVLLVTMATVLMYCCRKTKPTVGLLQVIADPVLVPLACVPVLLMCGVPVARSLRICLRHLHSNASTTPCPYGNHLHWDLSTDNADRIWGYEHELMTLECCLQCFVVLPVVLRFLHLRWRMNLQPFLLTALLLLFHACDVSILVRLALVMTTEAGHRSAEALACLSALFISALSLTVATPPVYLGGDLTEAYVRWLHVGTTLVIDLPGLAMKLHVLSSSEALLVPNVDALFFICLLKNVCDITVLFLIIIKRLKGQRSRQYASLQGGRKRSASVCSSSDTQRLCSQTDHEDFV</sequence>
<feature type="transmembrane region" description="Helical" evidence="1">
    <location>
        <begin position="296"/>
        <end position="316"/>
    </location>
</feature>
<reference evidence="3" key="3">
    <citation type="submission" date="2015-06" db="UniProtKB">
        <authorList>
            <consortium name="EnsemblMetazoa"/>
        </authorList>
    </citation>
    <scope>IDENTIFICATION</scope>
</reference>
<dbReference type="EnsemblMetazoa" id="CapteT195842">
    <property type="protein sequence ID" value="CapteP195842"/>
    <property type="gene ID" value="CapteG195842"/>
</dbReference>
<feature type="transmembrane region" description="Helical" evidence="1">
    <location>
        <begin position="56"/>
        <end position="82"/>
    </location>
</feature>
<dbReference type="EMBL" id="KB302959">
    <property type="protein sequence ID" value="ELU03717.1"/>
    <property type="molecule type" value="Genomic_DNA"/>
</dbReference>
<proteinExistence type="predicted"/>
<dbReference type="EMBL" id="AMQN01008362">
    <property type="status" value="NOT_ANNOTATED_CDS"/>
    <property type="molecule type" value="Genomic_DNA"/>
</dbReference>
<keyword evidence="4" id="KW-1185">Reference proteome</keyword>
<feature type="transmembrane region" description="Helical" evidence="1">
    <location>
        <begin position="193"/>
        <end position="214"/>
    </location>
</feature>
<feature type="transmembrane region" description="Helical" evidence="1">
    <location>
        <begin position="12"/>
        <end position="36"/>
    </location>
</feature>